<keyword evidence="5" id="KW-0805">Transcription regulation</keyword>
<name>A0A059BR00_EUCGR</name>
<dbReference type="GO" id="GO:0000976">
    <property type="term" value="F:transcription cis-regulatory region binding"/>
    <property type="evidence" value="ECO:0000318"/>
    <property type="project" value="GO_Central"/>
</dbReference>
<dbReference type="Pfam" id="PF03110">
    <property type="entry name" value="SBP"/>
    <property type="match status" value="1"/>
</dbReference>
<evidence type="ECO:0000256" key="2">
    <source>
        <dbReference type="ARBA" id="ARBA00022723"/>
    </source>
</evidence>
<keyword evidence="4" id="KW-0862">Zinc</keyword>
<dbReference type="FunFam" id="4.10.1100.10:FF:000001">
    <property type="entry name" value="Squamosa promoter-binding-like protein 14"/>
    <property type="match status" value="1"/>
</dbReference>
<feature type="compositionally biased region" description="Basic and acidic residues" evidence="10">
    <location>
        <begin position="759"/>
        <end position="774"/>
    </location>
</feature>
<dbReference type="Gramene" id="KCW68165">
    <property type="protein sequence ID" value="KCW68165"/>
    <property type="gene ID" value="EUGRSUZ_F01828"/>
</dbReference>
<keyword evidence="3 9" id="KW-0863">Zinc-finger</keyword>
<evidence type="ECO:0000259" key="12">
    <source>
        <dbReference type="PROSITE" id="PS51141"/>
    </source>
</evidence>
<feature type="compositionally biased region" description="Polar residues" evidence="10">
    <location>
        <begin position="388"/>
        <end position="402"/>
    </location>
</feature>
<dbReference type="OMA" id="APPIFIH"/>
<dbReference type="SUPFAM" id="SSF48403">
    <property type="entry name" value="Ankyrin repeat"/>
    <property type="match status" value="1"/>
</dbReference>
<keyword evidence="8" id="KW-0539">Nucleus</keyword>
<dbReference type="eggNOG" id="ENOG502QS71">
    <property type="taxonomic scope" value="Eukaryota"/>
</dbReference>
<feature type="compositionally biased region" description="Polar residues" evidence="10">
    <location>
        <begin position="432"/>
        <end position="441"/>
    </location>
</feature>
<evidence type="ECO:0000256" key="7">
    <source>
        <dbReference type="ARBA" id="ARBA00023163"/>
    </source>
</evidence>
<evidence type="ECO:0000256" key="8">
    <source>
        <dbReference type="ARBA" id="ARBA00023242"/>
    </source>
</evidence>
<dbReference type="STRING" id="71139.A0A059BR00"/>
<dbReference type="FunCoup" id="A0A059BR00">
    <property type="interactions" value="2004"/>
</dbReference>
<dbReference type="PANTHER" id="PTHR31251:SF110">
    <property type="entry name" value="SQUAMOSA PROMOTER-BINDING-LIKE PROTEIN 14"/>
    <property type="match status" value="1"/>
</dbReference>
<reference evidence="13" key="1">
    <citation type="submission" date="2013-07" db="EMBL/GenBank/DDBJ databases">
        <title>The genome of Eucalyptus grandis.</title>
        <authorList>
            <person name="Schmutz J."/>
            <person name="Hayes R."/>
            <person name="Myburg A."/>
            <person name="Tuskan G."/>
            <person name="Grattapaglia D."/>
            <person name="Rokhsar D.S."/>
        </authorList>
    </citation>
    <scope>NUCLEOTIDE SEQUENCE</scope>
    <source>
        <tissue evidence="13">Leaf extractions</tissue>
    </source>
</reference>
<dbReference type="SUPFAM" id="SSF103612">
    <property type="entry name" value="SBT domain"/>
    <property type="match status" value="1"/>
</dbReference>
<feature type="region of interest" description="Disordered" evidence="10">
    <location>
        <begin position="209"/>
        <end position="237"/>
    </location>
</feature>
<evidence type="ECO:0000256" key="11">
    <source>
        <dbReference type="SAM" id="Phobius"/>
    </source>
</evidence>
<evidence type="ECO:0000256" key="9">
    <source>
        <dbReference type="PROSITE-ProRule" id="PRU00470"/>
    </source>
</evidence>
<keyword evidence="11" id="KW-0812">Transmembrane</keyword>
<evidence type="ECO:0000256" key="10">
    <source>
        <dbReference type="SAM" id="MobiDB-lite"/>
    </source>
</evidence>
<dbReference type="GO" id="GO:0001216">
    <property type="term" value="F:DNA-binding transcription activator activity"/>
    <property type="evidence" value="ECO:0000318"/>
    <property type="project" value="GO_Central"/>
</dbReference>
<dbReference type="KEGG" id="egr:104448972"/>
<evidence type="ECO:0000256" key="3">
    <source>
        <dbReference type="ARBA" id="ARBA00022771"/>
    </source>
</evidence>
<dbReference type="InterPro" id="IPR036770">
    <property type="entry name" value="Ankyrin_rpt-contain_sf"/>
</dbReference>
<evidence type="ECO:0000256" key="4">
    <source>
        <dbReference type="ARBA" id="ARBA00022833"/>
    </source>
</evidence>
<protein>
    <recommendedName>
        <fullName evidence="12">SBP-type domain-containing protein</fullName>
    </recommendedName>
</protein>
<dbReference type="Gene3D" id="4.10.1100.10">
    <property type="entry name" value="Transcription factor, SBP-box domain"/>
    <property type="match status" value="1"/>
</dbReference>
<feature type="region of interest" description="Disordered" evidence="10">
    <location>
        <begin position="343"/>
        <end position="374"/>
    </location>
</feature>
<accession>A0A059BR00</accession>
<dbReference type="GO" id="GO:0008270">
    <property type="term" value="F:zinc ion binding"/>
    <property type="evidence" value="ECO:0007669"/>
    <property type="project" value="UniProtKB-KW"/>
</dbReference>
<dbReference type="InterPro" id="IPR036893">
    <property type="entry name" value="SBP_sf"/>
</dbReference>
<sequence length="1078" mass="119285">MEEVGAQVAAPMYVHSALPSRYCEAPPMAKKRDYLYHQYQPEQMQQQIPQIQDLRDNWSPSSWNWDNVSFVAKPLESAILRPGMATAEHKNKERANGLEKNGVGDEADENLRLNLGGGLKYVEEHVSRAPKRVRSGSPGGNYPMCQVDDCDEDLSNAKDYHRRHKVCELHSKSAKAPVGKQMQRFCQQCSRFHPLSEFDEGKRSCRRRLAGHNRRRRKTQAEDVNSRPLVHGNQESTAPENLDIVNLLASLARLQGKTDERSVNNTLVPDKEHIMKILSKMNSLTLPRDLAARLSTFKNLDGAVMGQTSSKHQDGSNHDMSSPSTMDLLQVLSATLASSAPNALSALSQGSSQSSDSDRTKMKSPDPSTGAVMQRGIVDLTSVRGERSSSSYQSPVEDSDCQIQETRPNLPLQLFSSSPEDDSPPKLATSGKYYSSDSSNPTEERSPLSSPLMVQKLFPMRTLKEAIEPEKMSTGREINGSVELTQNCVHTVPLELFRDSDKGPDCGPYQSSPYQTGYTSSSGSDHSPSSLTLDSQLDRTGRIMFKLFDKDPSHFPGTLRSQIFNWLSNSPLEMESYIRPGCVVLSVYMSMSSAAWEQLEGNLLERLQSLVQNSDTDFWRSGRFLVHTGKKLASHNGGKLHLCRSWKTCSPELVLVSPLAIVGGQETSLLLRGRNLDNPGTRIHLTYEGGYISKEVTQVSSQGSFNEITVGAFKINAGLPNAFSRCFIEVENGFKGNSFPVIVADAKICKELRSLESELEEEPRSRDGSPDKANQDSGCRVSSRAEILHFLNELGWLFQRNTTSSMLRDPDYSLRRYKYLFTFAVERDCCALVKTLLDISVSGYLDADGQSSEPVKALLEIQLLNRAVRRKCRKMVDMLLQYHIITSEGSGSKGSGKTYIFAPNMEGPGSITPLHVAACTSGSVEIVDALTNDPQEIGLNGWNSLLDANGQSPYSYAVMRNNHSYNELVSCKLADRKNSQISVIIGSEMEELQPSVVQESGQCAQSQLSAGSCTRCAVAAAKYGRRFPASRGLLHRPYIHSMLLVAAVCVCVCLFYRNLQKVGCHAPFNWKDLDYGAS</sequence>
<evidence type="ECO:0000256" key="6">
    <source>
        <dbReference type="ARBA" id="ARBA00023125"/>
    </source>
</evidence>
<feature type="compositionally biased region" description="Low complexity" evidence="10">
    <location>
        <begin position="520"/>
        <end position="530"/>
    </location>
</feature>
<dbReference type="InParanoid" id="A0A059BR00"/>
<comment type="subcellular location">
    <subcellularLocation>
        <location evidence="1">Nucleus</location>
    </subcellularLocation>
</comment>
<keyword evidence="7" id="KW-0804">Transcription</keyword>
<dbReference type="OrthoDB" id="514967at2759"/>
<feature type="region of interest" description="Disordered" evidence="10">
    <location>
        <begin position="383"/>
        <end position="402"/>
    </location>
</feature>
<dbReference type="Pfam" id="PF26102">
    <property type="entry name" value="Ig_SPL7"/>
    <property type="match status" value="1"/>
</dbReference>
<feature type="domain" description="SBP-type" evidence="12">
    <location>
        <begin position="142"/>
        <end position="219"/>
    </location>
</feature>
<feature type="transmembrane region" description="Helical" evidence="11">
    <location>
        <begin position="1038"/>
        <end position="1056"/>
    </location>
</feature>
<feature type="region of interest" description="Disordered" evidence="10">
    <location>
        <begin position="759"/>
        <end position="779"/>
    </location>
</feature>
<feature type="region of interest" description="Disordered" evidence="10">
    <location>
        <begin position="499"/>
        <end position="533"/>
    </location>
</feature>
<dbReference type="InterPro" id="IPR004333">
    <property type="entry name" value="SBP_dom"/>
</dbReference>
<evidence type="ECO:0000256" key="1">
    <source>
        <dbReference type="ARBA" id="ARBA00004123"/>
    </source>
</evidence>
<keyword evidence="6" id="KW-0238">DNA-binding</keyword>
<keyword evidence="11" id="KW-0472">Membrane</keyword>
<dbReference type="Gene3D" id="1.25.40.20">
    <property type="entry name" value="Ankyrin repeat-containing domain"/>
    <property type="match status" value="1"/>
</dbReference>
<gene>
    <name evidence="13" type="ORF">EUGRSUZ_F01828</name>
</gene>
<feature type="compositionally biased region" description="Basic residues" evidence="10">
    <location>
        <begin position="209"/>
        <end position="218"/>
    </location>
</feature>
<dbReference type="PROSITE" id="PS51141">
    <property type="entry name" value="ZF_SBP"/>
    <property type="match status" value="1"/>
</dbReference>
<dbReference type="GO" id="GO:0005634">
    <property type="term" value="C:nucleus"/>
    <property type="evidence" value="ECO:0000318"/>
    <property type="project" value="GO_Central"/>
</dbReference>
<feature type="compositionally biased region" description="Low complexity" evidence="10">
    <location>
        <begin position="343"/>
        <end position="355"/>
    </location>
</feature>
<dbReference type="PANTHER" id="PTHR31251">
    <property type="entry name" value="SQUAMOSA PROMOTER-BINDING-LIKE PROTEIN 4"/>
    <property type="match status" value="1"/>
</dbReference>
<keyword evidence="2" id="KW-0479">Metal-binding</keyword>
<keyword evidence="11" id="KW-1133">Transmembrane helix</keyword>
<feature type="compositionally biased region" description="Polar residues" evidence="10">
    <location>
        <begin position="509"/>
        <end position="519"/>
    </location>
</feature>
<dbReference type="InterPro" id="IPR044817">
    <property type="entry name" value="SBP-like"/>
</dbReference>
<evidence type="ECO:0000313" key="13">
    <source>
        <dbReference type="EMBL" id="KCW68165.1"/>
    </source>
</evidence>
<feature type="region of interest" description="Disordered" evidence="10">
    <location>
        <begin position="411"/>
        <end position="451"/>
    </location>
</feature>
<organism evidence="13">
    <name type="scientific">Eucalyptus grandis</name>
    <name type="common">Flooded gum</name>
    <dbReference type="NCBI Taxonomy" id="71139"/>
    <lineage>
        <taxon>Eukaryota</taxon>
        <taxon>Viridiplantae</taxon>
        <taxon>Streptophyta</taxon>
        <taxon>Embryophyta</taxon>
        <taxon>Tracheophyta</taxon>
        <taxon>Spermatophyta</taxon>
        <taxon>Magnoliopsida</taxon>
        <taxon>eudicotyledons</taxon>
        <taxon>Gunneridae</taxon>
        <taxon>Pentapetalae</taxon>
        <taxon>rosids</taxon>
        <taxon>malvids</taxon>
        <taxon>Myrtales</taxon>
        <taxon>Myrtaceae</taxon>
        <taxon>Myrtoideae</taxon>
        <taxon>Eucalypteae</taxon>
        <taxon>Eucalyptus</taxon>
    </lineage>
</organism>
<dbReference type="AlphaFoldDB" id="A0A059BR00"/>
<proteinExistence type="predicted"/>
<dbReference type="EMBL" id="KK198758">
    <property type="protein sequence ID" value="KCW68165.1"/>
    <property type="molecule type" value="Genomic_DNA"/>
</dbReference>
<evidence type="ECO:0000256" key="5">
    <source>
        <dbReference type="ARBA" id="ARBA00023015"/>
    </source>
</evidence>